<comment type="caution">
    <text evidence="1">The sequence shown here is derived from an EMBL/GenBank/DDBJ whole genome shotgun (WGS) entry which is preliminary data.</text>
</comment>
<feature type="non-terminal residue" evidence="1">
    <location>
        <position position="75"/>
    </location>
</feature>
<feature type="non-terminal residue" evidence="1">
    <location>
        <position position="1"/>
    </location>
</feature>
<organism evidence="1 2">
    <name type="scientific">Pseudoalteromonas rubra</name>
    <dbReference type="NCBI Taxonomy" id="43658"/>
    <lineage>
        <taxon>Bacteria</taxon>
        <taxon>Pseudomonadati</taxon>
        <taxon>Pseudomonadota</taxon>
        <taxon>Gammaproteobacteria</taxon>
        <taxon>Alteromonadales</taxon>
        <taxon>Pseudoalteromonadaceae</taxon>
        <taxon>Pseudoalteromonas</taxon>
    </lineage>
</organism>
<dbReference type="Gene3D" id="3.90.550.10">
    <property type="entry name" value="Spore Coat Polysaccharide Biosynthesis Protein SpsA, Chain A"/>
    <property type="match status" value="1"/>
</dbReference>
<dbReference type="Proteomes" id="UP000310249">
    <property type="component" value="Unassembled WGS sequence"/>
</dbReference>
<evidence type="ECO:0000313" key="1">
    <source>
        <dbReference type="EMBL" id="TMP20826.1"/>
    </source>
</evidence>
<proteinExistence type="predicted"/>
<dbReference type="AlphaFoldDB" id="A0A5S3WEB8"/>
<reference evidence="1 2" key="1">
    <citation type="submission" date="2018-01" db="EMBL/GenBank/DDBJ databases">
        <authorList>
            <person name="Paulsen S."/>
            <person name="Gram L.K."/>
        </authorList>
    </citation>
    <scope>NUCLEOTIDE SEQUENCE [LARGE SCALE GENOMIC DNA]</scope>
    <source>
        <strain evidence="1 2">S2676</strain>
    </source>
</reference>
<gene>
    <name evidence="1" type="ORF">CWB99_24215</name>
</gene>
<dbReference type="InterPro" id="IPR029044">
    <property type="entry name" value="Nucleotide-diphossugar_trans"/>
</dbReference>
<accession>A0A5S3WEB8</accession>
<reference evidence="2" key="2">
    <citation type="submission" date="2019-06" db="EMBL/GenBank/DDBJ databases">
        <title>Co-occurence of chitin degradation, pigmentation and bioactivity in marine Pseudoalteromonas.</title>
        <authorList>
            <person name="Sonnenschein E.C."/>
            <person name="Bech P.K."/>
        </authorList>
    </citation>
    <scope>NUCLEOTIDE SEQUENCE [LARGE SCALE GENOMIC DNA]</scope>
    <source>
        <strain evidence="2">S2676</strain>
    </source>
</reference>
<protein>
    <submittedName>
        <fullName evidence="1">Uncharacterized protein</fullName>
    </submittedName>
</protein>
<evidence type="ECO:0000313" key="2">
    <source>
        <dbReference type="Proteomes" id="UP000310249"/>
    </source>
</evidence>
<sequence length="75" mass="8269">SEHWACVAYPVVSTCSEQGGVNRGICQLNSHNQLQRVDEVLNIQNVDDELVGYNDMGERLQIDSGALASMTFWGV</sequence>
<name>A0A5S3WEB8_9GAMM</name>
<dbReference type="EMBL" id="PNCI01000195">
    <property type="protein sequence ID" value="TMP20826.1"/>
    <property type="molecule type" value="Genomic_DNA"/>
</dbReference>